<sequence length="131" mass="14228">MKQLLTLALIAFLFTTLPGCRKLEDKVFNAFFYTKQTNPKVPLTLFLNDQPIGALPPVSGKTECRNDSLKLKMLAYTVHSGKHKIEAKDNQGIVRSSSIITIDEGSLSSRGIAGGTEASVTGSCLFVGVFY</sequence>
<dbReference type="EMBL" id="VTWT01000007">
    <property type="protein sequence ID" value="KAA9331773.1"/>
    <property type="molecule type" value="Genomic_DNA"/>
</dbReference>
<evidence type="ECO:0008006" key="3">
    <source>
        <dbReference type="Google" id="ProtNLM"/>
    </source>
</evidence>
<reference evidence="1 2" key="1">
    <citation type="submission" date="2019-09" db="EMBL/GenBank/DDBJ databases">
        <title>Genome sequence of Adhaeribacter sp. M2.</title>
        <authorList>
            <person name="Srinivasan S."/>
        </authorList>
    </citation>
    <scope>NUCLEOTIDE SEQUENCE [LARGE SCALE GENOMIC DNA]</scope>
    <source>
        <strain evidence="1 2">M2</strain>
    </source>
</reference>
<gene>
    <name evidence="1" type="ORF">F0P94_13260</name>
</gene>
<proteinExistence type="predicted"/>
<evidence type="ECO:0000313" key="1">
    <source>
        <dbReference type="EMBL" id="KAA9331773.1"/>
    </source>
</evidence>
<comment type="caution">
    <text evidence="1">The sequence shown here is derived from an EMBL/GenBank/DDBJ whole genome shotgun (WGS) entry which is preliminary data.</text>
</comment>
<protein>
    <recommendedName>
        <fullName evidence="3">DUF4397 domain-containing protein</fullName>
    </recommendedName>
</protein>
<accession>A0A5N1IS37</accession>
<evidence type="ECO:0000313" key="2">
    <source>
        <dbReference type="Proteomes" id="UP000326570"/>
    </source>
</evidence>
<dbReference type="RefSeq" id="WP_150904383.1">
    <property type="nucleotide sequence ID" value="NZ_VTWT01000007.1"/>
</dbReference>
<dbReference type="Proteomes" id="UP000326570">
    <property type="component" value="Unassembled WGS sequence"/>
</dbReference>
<name>A0A5N1IS37_9BACT</name>
<dbReference type="AlphaFoldDB" id="A0A5N1IS37"/>
<organism evidence="1 2">
    <name type="scientific">Adhaeribacter soli</name>
    <dbReference type="NCBI Taxonomy" id="2607655"/>
    <lineage>
        <taxon>Bacteria</taxon>
        <taxon>Pseudomonadati</taxon>
        <taxon>Bacteroidota</taxon>
        <taxon>Cytophagia</taxon>
        <taxon>Cytophagales</taxon>
        <taxon>Hymenobacteraceae</taxon>
        <taxon>Adhaeribacter</taxon>
    </lineage>
</organism>
<keyword evidence="2" id="KW-1185">Reference proteome</keyword>